<keyword evidence="3" id="KW-1185">Reference proteome</keyword>
<dbReference type="Proteomes" id="UP001159405">
    <property type="component" value="Unassembled WGS sequence"/>
</dbReference>
<feature type="compositionally biased region" description="Basic and acidic residues" evidence="1">
    <location>
        <begin position="1"/>
        <end position="11"/>
    </location>
</feature>
<dbReference type="InterPro" id="IPR036770">
    <property type="entry name" value="Ankyrin_rpt-contain_sf"/>
</dbReference>
<feature type="compositionally biased region" description="Polar residues" evidence="1">
    <location>
        <begin position="418"/>
        <end position="432"/>
    </location>
</feature>
<feature type="compositionally biased region" description="Acidic residues" evidence="1">
    <location>
        <begin position="300"/>
        <end position="312"/>
    </location>
</feature>
<organism evidence="2 3">
    <name type="scientific">Porites lobata</name>
    <dbReference type="NCBI Taxonomy" id="104759"/>
    <lineage>
        <taxon>Eukaryota</taxon>
        <taxon>Metazoa</taxon>
        <taxon>Cnidaria</taxon>
        <taxon>Anthozoa</taxon>
        <taxon>Hexacorallia</taxon>
        <taxon>Scleractinia</taxon>
        <taxon>Fungiina</taxon>
        <taxon>Poritidae</taxon>
        <taxon>Porites</taxon>
    </lineage>
</organism>
<feature type="region of interest" description="Disordered" evidence="1">
    <location>
        <begin position="398"/>
        <end position="432"/>
    </location>
</feature>
<feature type="region of interest" description="Disordered" evidence="1">
    <location>
        <begin position="454"/>
        <end position="494"/>
    </location>
</feature>
<sequence length="518" mass="58491">MGVSKENHFEPAAELSNNRTMDASSKLTPAEDGAQGGEKKKKDKQATNCTPFCEDNCEFQGQHDDLIMSLINLNESDRASLDAWKEHVISLNNDIDEPLKDPNPHFRLPLLHWVAMLGKVKAVQWLMTLKDRVIIRKGNTHGMSNETVVFSMVRCLHEGVKSKDPNKISNIFVNILELLLKRDPYLLLVQEGSNGNTVLHLCAQGDESSTAPFLMYLKRTLVKLKEILNKNSELLPLNWLKTILQQKNEQGDTFIDVAAKCKTQKEARELVDLILKQEFDLSVQKAEEILNQRKQTERENVDDDQNGDDDEDHLGMGDGENEAANEKELQSEVNNTFEPTSSAVFVPDLAPPAKIQKITDKSSTFSEDPLRGGVTLQSVCSHLQQWNDDSESKVSILQDPTEAPASASTNRAVKRGSWDQSTTSDVATETESIGNTELAAVKASVEKLIQKTEQDLSKERNELKKAESEQRKMESEIKELQDEKEKKEKEIERGKETVKHLEQQLDDCKHFLEKLRYN</sequence>
<evidence type="ECO:0000313" key="3">
    <source>
        <dbReference type="Proteomes" id="UP001159405"/>
    </source>
</evidence>
<proteinExistence type="predicted"/>
<protein>
    <submittedName>
        <fullName evidence="2">Uncharacterized protein</fullName>
    </submittedName>
</protein>
<feature type="region of interest" description="Disordered" evidence="1">
    <location>
        <begin position="1"/>
        <end position="46"/>
    </location>
</feature>
<accession>A0ABN8R1R0</accession>
<dbReference type="EMBL" id="CALNXK010000177">
    <property type="protein sequence ID" value="CAH3172960.1"/>
    <property type="molecule type" value="Genomic_DNA"/>
</dbReference>
<reference evidence="2 3" key="1">
    <citation type="submission" date="2022-05" db="EMBL/GenBank/DDBJ databases">
        <authorList>
            <consortium name="Genoscope - CEA"/>
            <person name="William W."/>
        </authorList>
    </citation>
    <scope>NUCLEOTIDE SEQUENCE [LARGE SCALE GENOMIC DNA]</scope>
</reference>
<evidence type="ECO:0000313" key="2">
    <source>
        <dbReference type="EMBL" id="CAH3172960.1"/>
    </source>
</evidence>
<name>A0ABN8R1R0_9CNID</name>
<feature type="compositionally biased region" description="Polar residues" evidence="1">
    <location>
        <begin position="15"/>
        <end position="27"/>
    </location>
</feature>
<feature type="region of interest" description="Disordered" evidence="1">
    <location>
        <begin position="292"/>
        <end position="325"/>
    </location>
</feature>
<evidence type="ECO:0000256" key="1">
    <source>
        <dbReference type="SAM" id="MobiDB-lite"/>
    </source>
</evidence>
<gene>
    <name evidence="2" type="ORF">PLOB_00013443</name>
</gene>
<comment type="caution">
    <text evidence="2">The sequence shown here is derived from an EMBL/GenBank/DDBJ whole genome shotgun (WGS) entry which is preliminary data.</text>
</comment>
<dbReference type="Gene3D" id="1.25.40.20">
    <property type="entry name" value="Ankyrin repeat-containing domain"/>
    <property type="match status" value="1"/>
</dbReference>